<dbReference type="Pfam" id="PF07833">
    <property type="entry name" value="Cu_amine_oxidN1"/>
    <property type="match status" value="1"/>
</dbReference>
<protein>
    <submittedName>
        <fullName evidence="3">Copper amine oxidase N-terminal domain-containing protein</fullName>
    </submittedName>
</protein>
<sequence length="423" mass="49094">MNVSWTKCKNVLFSAVLSVGVLLGGTLLPADRAYADDFIDEIDGMYQRLYEHYSNQYKDDYNRASKEYDWLIAITSGERERLEQAADADLRYLLDLFNEDFKQLDDKYGNQRDYRDKLTEYRRAINPDYSSGPMWEYNKEINKNYSSRSHWKLKNEINPDYSSSTMWNYRNTTNPNYSSSTMWNYRNDMNPNYSSGLMWELKNESNPHYSSGTMWNYRQGNLTLADARKKMDEILTKGAEELQEARDKAMTDVTKTRKKTVDTLFELRDETLDIFQSTRAKSLKEILSIRERHFGGSLDVKPLVIGFDPIKVLIDKKLLSFEQPPVLIDGNTLVPMRAIFEQLGAKIEWNQEEYSVTATKGNTTIYLKIGDKQAKRNGETINLEVPAQLVQSNTMVPVRFISESLGAHVEWDDMTKTVVIETK</sequence>
<feature type="signal peptide" evidence="1">
    <location>
        <begin position="1"/>
        <end position="35"/>
    </location>
</feature>
<reference evidence="4" key="1">
    <citation type="journal article" date="2019" name="Int. J. Syst. Evol. Microbiol.">
        <title>The Global Catalogue of Microorganisms (GCM) 10K type strain sequencing project: providing services to taxonomists for standard genome sequencing and annotation.</title>
        <authorList>
            <consortium name="The Broad Institute Genomics Platform"/>
            <consortium name="The Broad Institute Genome Sequencing Center for Infectious Disease"/>
            <person name="Wu L."/>
            <person name="Ma J."/>
        </authorList>
    </citation>
    <scope>NUCLEOTIDE SEQUENCE [LARGE SCALE GENOMIC DNA]</scope>
    <source>
        <strain evidence="4">CCUG 57263</strain>
    </source>
</reference>
<comment type="caution">
    <text evidence="3">The sequence shown here is derived from an EMBL/GenBank/DDBJ whole genome shotgun (WGS) entry which is preliminary data.</text>
</comment>
<evidence type="ECO:0000259" key="2">
    <source>
        <dbReference type="Pfam" id="PF07833"/>
    </source>
</evidence>
<evidence type="ECO:0000313" key="3">
    <source>
        <dbReference type="EMBL" id="MFD0867874.1"/>
    </source>
</evidence>
<dbReference type="InterPro" id="IPR012854">
    <property type="entry name" value="Cu_amine_oxidase-like_N"/>
</dbReference>
<dbReference type="Proteomes" id="UP001597120">
    <property type="component" value="Unassembled WGS sequence"/>
</dbReference>
<proteinExistence type="predicted"/>
<feature type="domain" description="Copper amine oxidase-like N-terminal" evidence="2">
    <location>
        <begin position="314"/>
        <end position="420"/>
    </location>
</feature>
<keyword evidence="4" id="KW-1185">Reference proteome</keyword>
<evidence type="ECO:0000313" key="4">
    <source>
        <dbReference type="Proteomes" id="UP001597120"/>
    </source>
</evidence>
<keyword evidence="1" id="KW-0732">Signal</keyword>
<feature type="chain" id="PRO_5045968409" evidence="1">
    <location>
        <begin position="36"/>
        <end position="423"/>
    </location>
</feature>
<dbReference type="SUPFAM" id="SSF55383">
    <property type="entry name" value="Copper amine oxidase, domain N"/>
    <property type="match status" value="1"/>
</dbReference>
<gene>
    <name evidence="3" type="ORF">ACFQ03_01755</name>
</gene>
<dbReference type="InterPro" id="IPR036582">
    <property type="entry name" value="Mao_N_sf"/>
</dbReference>
<dbReference type="RefSeq" id="WP_379285666.1">
    <property type="nucleotide sequence ID" value="NZ_JBHTIU010000004.1"/>
</dbReference>
<dbReference type="EMBL" id="JBHTIU010000004">
    <property type="protein sequence ID" value="MFD0867874.1"/>
    <property type="molecule type" value="Genomic_DNA"/>
</dbReference>
<name>A0ABW3D6I1_9BACL</name>
<organism evidence="3 4">
    <name type="scientific">Paenibacillus residui</name>
    <dbReference type="NCBI Taxonomy" id="629724"/>
    <lineage>
        <taxon>Bacteria</taxon>
        <taxon>Bacillati</taxon>
        <taxon>Bacillota</taxon>
        <taxon>Bacilli</taxon>
        <taxon>Bacillales</taxon>
        <taxon>Paenibacillaceae</taxon>
        <taxon>Paenibacillus</taxon>
    </lineage>
</organism>
<dbReference type="Gene3D" id="3.30.457.10">
    <property type="entry name" value="Copper amine oxidase-like, N-terminal domain"/>
    <property type="match status" value="1"/>
</dbReference>
<accession>A0ABW3D6I1</accession>
<evidence type="ECO:0000256" key="1">
    <source>
        <dbReference type="SAM" id="SignalP"/>
    </source>
</evidence>